<keyword evidence="7" id="KW-0645">Protease</keyword>
<comment type="similarity">
    <text evidence="3">Belongs to the peptidase M1 family.</text>
</comment>
<dbReference type="Gene3D" id="2.60.40.1730">
    <property type="entry name" value="tricorn interacting facor f3 domain"/>
    <property type="match status" value="1"/>
</dbReference>
<comment type="cofactor">
    <cofactor evidence="2">
        <name>Zn(2+)</name>
        <dbReference type="ChEBI" id="CHEBI:29105"/>
    </cofactor>
</comment>
<sequence length="869" mass="99766">MHAKAKYRKDYRTPDFTVTDISLDFQLDPKKTIVTATSQFRRLNPQAQKLRLDGHSFQFSSLKLNGRDFKHFEQDGESLTLNLSTIDAAQFSLQVVSILSPEKNTSLQGLYQSGEGMCTQCEAEGFRQITYMLDRPDVLARYTTRITADKSKYPYLLSNGNRIDSGDLPDGRHWVEWHDPFPKPSYLFALVAGDFDVLQDTFITKSGREVALALFVDRGNLDRADWAMQSLKRSMKWDEDRFGFEYDLDIYMIVAVDFFNMGAMENKGLNVFNSKFVLANPQTATDEDYIAVESVIAHEYFHNWTGNRITCRDWFQLSLKEGLTVFRDQEFTSDLWSRSGKRIEDVRLLRTAQFAEDASPMSHPIRPDKVIEMNNFYTMTVYEKGAEVIRMMHTLLGESLFQKGMQLYVTEQDGKAATCEDFVSAMERASGIDLTQFRHWYSQSGTPELSVSDSYDPDTEVYTLHVAQRTPPTADQMEKVNLHIPLKIALYDKTGQVQALENNGQVINPVLDVKQAEQSFHFTGIKTPPVPALLCDFSAPVKLYYEYRTTQLITLLRHAENQFVRWDVAQMLYAAELRRNLTRYQQGKSLEFSADVLAELYQILEGYQQDPELATLILTLPKVTEFAELFKTIDPEGISAVRDFMLRTIAESLKQTLLKVYNEIRLEVYRVTADDIALRALRNLCVSYLAYTTVGNNLVHKHYSYANNMTDTLAALSAATKAQLPCRDALLADFESKWQHDGLVMDKWFALQATRPDEDVLLNVMKLMDHPSFNFNNPNRLRALIGSFAQYNLKAFHAIDGSGYRFLTDILIRLNESNPQVASRLIEPLIRFSRYDGQRQTLMKRGLERLSEVENISRDLYEKIEKALQ</sequence>
<evidence type="ECO:0000256" key="8">
    <source>
        <dbReference type="ARBA" id="ARBA00022723"/>
    </source>
</evidence>
<feature type="domain" description="Peptidase M1 membrane alanine aminopeptidase" evidence="13">
    <location>
        <begin position="226"/>
        <end position="438"/>
    </location>
</feature>
<evidence type="ECO:0000256" key="10">
    <source>
        <dbReference type="ARBA" id="ARBA00022833"/>
    </source>
</evidence>
<keyword evidence="11" id="KW-0482">Metalloprotease</keyword>
<evidence type="ECO:0000256" key="2">
    <source>
        <dbReference type="ARBA" id="ARBA00001947"/>
    </source>
</evidence>
<evidence type="ECO:0000256" key="1">
    <source>
        <dbReference type="ARBA" id="ARBA00000098"/>
    </source>
</evidence>
<evidence type="ECO:0000256" key="3">
    <source>
        <dbReference type="ARBA" id="ARBA00010136"/>
    </source>
</evidence>
<dbReference type="SUPFAM" id="SSF55486">
    <property type="entry name" value="Metalloproteases ('zincins'), catalytic domain"/>
    <property type="match status" value="1"/>
</dbReference>
<evidence type="ECO:0000313" key="17">
    <source>
        <dbReference type="EMBL" id="MDP9501222.1"/>
    </source>
</evidence>
<dbReference type="SUPFAM" id="SSF63737">
    <property type="entry name" value="Leukotriene A4 hydrolase N-terminal domain"/>
    <property type="match status" value="1"/>
</dbReference>
<evidence type="ECO:0000256" key="11">
    <source>
        <dbReference type="ARBA" id="ARBA00023049"/>
    </source>
</evidence>
<comment type="catalytic activity">
    <reaction evidence="1">
        <text>Release of an N-terminal amino acid, Xaa-|-Yaa- from a peptide, amide or arylamide. Xaa is preferably Ala, but may be most amino acids including Pro (slow action). When a terminal hydrophobic residue is followed by a prolyl residue, the two may be released as an intact Xaa-Pro dipeptide.</text>
        <dbReference type="EC" id="3.4.11.2"/>
    </reaction>
</comment>
<dbReference type="PRINTS" id="PR00756">
    <property type="entry name" value="ALADIPTASE"/>
</dbReference>
<dbReference type="InterPro" id="IPR014782">
    <property type="entry name" value="Peptidase_M1_dom"/>
</dbReference>
<evidence type="ECO:0000259" key="15">
    <source>
        <dbReference type="Pfam" id="PF17432"/>
    </source>
</evidence>
<dbReference type="EMBL" id="JAQAHH010000009">
    <property type="protein sequence ID" value="MDP9501222.1"/>
    <property type="molecule type" value="Genomic_DNA"/>
</dbReference>
<reference evidence="17 18" key="1">
    <citation type="submission" date="2022-12" db="EMBL/GenBank/DDBJ databases">
        <title>Genome sequence of Pasteurellaceae Bisgaard Taxon 45.</title>
        <authorList>
            <person name="Foggin C."/>
            <person name="Rosen L.E."/>
            <person name="Henton M."/>
            <person name="Buys A."/>
            <person name="Floyd T."/>
            <person name="Turner A.D."/>
            <person name="Tarbin J."/>
            <person name="Lloyd A.S."/>
            <person name="Chaitezvi C."/>
            <person name="Ellis R.J."/>
            <person name="Roberts H.C."/>
            <person name="Dastjerdi A."/>
            <person name="Nunez A."/>
            <person name="Van Vliet A.H."/>
            <person name="Steinbach F."/>
        </authorList>
    </citation>
    <scope>NUCLEOTIDE SEQUENCE [LARGE SCALE GENOMIC DNA]</scope>
    <source>
        <strain evidence="17 18">VF20HR</strain>
    </source>
</reference>
<evidence type="ECO:0000256" key="6">
    <source>
        <dbReference type="ARBA" id="ARBA00022438"/>
    </source>
</evidence>
<dbReference type="Pfam" id="PF17432">
    <property type="entry name" value="DUF3458_C"/>
    <property type="match status" value="1"/>
</dbReference>
<evidence type="ECO:0000256" key="9">
    <source>
        <dbReference type="ARBA" id="ARBA00022801"/>
    </source>
</evidence>
<dbReference type="PANTHER" id="PTHR46322:SF1">
    <property type="entry name" value="PUROMYCIN-SENSITIVE AMINOPEPTIDASE"/>
    <property type="match status" value="1"/>
</dbReference>
<dbReference type="PANTHER" id="PTHR46322">
    <property type="entry name" value="PUROMYCIN-SENSITIVE AMINOPEPTIDASE"/>
    <property type="match status" value="1"/>
</dbReference>
<dbReference type="GO" id="GO:0016285">
    <property type="term" value="F:alanyl aminopeptidase activity"/>
    <property type="evidence" value="ECO:0007669"/>
    <property type="project" value="UniProtKB-EC"/>
</dbReference>
<keyword evidence="9 17" id="KW-0378">Hydrolase</keyword>
<keyword evidence="10" id="KW-0862">Zinc</keyword>
<dbReference type="EC" id="3.4.11.2" evidence="4 12"/>
<feature type="domain" description="Peptidase M1 alanyl aminopeptidase C-terminal" evidence="15">
    <location>
        <begin position="550"/>
        <end position="869"/>
    </location>
</feature>
<evidence type="ECO:0000259" key="13">
    <source>
        <dbReference type="Pfam" id="PF01433"/>
    </source>
</evidence>
<dbReference type="InterPro" id="IPR001930">
    <property type="entry name" value="Peptidase_M1"/>
</dbReference>
<dbReference type="InterPro" id="IPR042097">
    <property type="entry name" value="Aminopeptidase_N-like_N_sf"/>
</dbReference>
<dbReference type="InterPro" id="IPR012779">
    <property type="entry name" value="Peptidase_M1_pepN"/>
</dbReference>
<comment type="caution">
    <text evidence="17">The sequence shown here is derived from an EMBL/GenBank/DDBJ whole genome shotgun (WGS) entry which is preliminary data.</text>
</comment>
<accession>A0ABT9KJ44</accession>
<keyword evidence="6 17" id="KW-0031">Aminopeptidase</keyword>
<proteinExistence type="inferred from homology"/>
<dbReference type="NCBIfam" id="TIGR02414">
    <property type="entry name" value="pepN_proteo"/>
    <property type="match status" value="1"/>
</dbReference>
<evidence type="ECO:0000313" key="18">
    <source>
        <dbReference type="Proteomes" id="UP001224083"/>
    </source>
</evidence>
<evidence type="ECO:0000259" key="16">
    <source>
        <dbReference type="Pfam" id="PF17900"/>
    </source>
</evidence>
<dbReference type="InterPro" id="IPR027268">
    <property type="entry name" value="Peptidase_M4/M1_CTD_sf"/>
</dbReference>
<dbReference type="InterPro" id="IPR045357">
    <property type="entry name" value="Aminopeptidase_N-like_N"/>
</dbReference>
<dbReference type="Gene3D" id="1.25.50.10">
    <property type="entry name" value="Peptidase M1, alanyl aminopeptidase, C-terminal domain"/>
    <property type="match status" value="1"/>
</dbReference>
<evidence type="ECO:0000256" key="12">
    <source>
        <dbReference type="NCBIfam" id="TIGR02414"/>
    </source>
</evidence>
<gene>
    <name evidence="17" type="primary">pepN</name>
    <name evidence="17" type="ORF">O7M46_09665</name>
</gene>
<evidence type="ECO:0000256" key="4">
    <source>
        <dbReference type="ARBA" id="ARBA00012564"/>
    </source>
</evidence>
<dbReference type="Gene3D" id="3.30.2010.30">
    <property type="match status" value="1"/>
</dbReference>
<dbReference type="CDD" id="cd09600">
    <property type="entry name" value="M1_APN"/>
    <property type="match status" value="1"/>
</dbReference>
<dbReference type="Gene3D" id="2.60.40.1840">
    <property type="match status" value="1"/>
</dbReference>
<organism evidence="17 18">
    <name type="scientific">Bisgaard Taxon 45</name>
    <dbReference type="NCBI Taxonomy" id="304289"/>
    <lineage>
        <taxon>Bacteria</taxon>
        <taxon>Pseudomonadati</taxon>
        <taxon>Pseudomonadota</taxon>
        <taxon>Gammaproteobacteria</taxon>
        <taxon>Pasteurellales</taxon>
        <taxon>Pasteurellaceae</taxon>
    </lineage>
</organism>
<name>A0ABT9KJ44_9PAST</name>
<evidence type="ECO:0000256" key="5">
    <source>
        <dbReference type="ARBA" id="ARBA00015611"/>
    </source>
</evidence>
<dbReference type="InterPro" id="IPR038438">
    <property type="entry name" value="PepN_Ig-like_sf"/>
</dbReference>
<feature type="domain" description="Peptidase M1 alanyl aminopeptidase Ig-like fold" evidence="14">
    <location>
        <begin position="445"/>
        <end position="545"/>
    </location>
</feature>
<keyword evidence="8" id="KW-0479">Metal-binding</keyword>
<keyword evidence="18" id="KW-1185">Reference proteome</keyword>
<dbReference type="InterPro" id="IPR024601">
    <property type="entry name" value="Peptidase_M1_pepN_C"/>
</dbReference>
<evidence type="ECO:0000256" key="7">
    <source>
        <dbReference type="ARBA" id="ARBA00022670"/>
    </source>
</evidence>
<dbReference type="InterPro" id="IPR035414">
    <property type="entry name" value="Peptidase_M1_pepN_Ig-like"/>
</dbReference>
<dbReference type="Proteomes" id="UP001224083">
    <property type="component" value="Unassembled WGS sequence"/>
</dbReference>
<dbReference type="Pfam" id="PF01433">
    <property type="entry name" value="Peptidase_M1"/>
    <property type="match status" value="1"/>
</dbReference>
<dbReference type="Pfam" id="PF11940">
    <property type="entry name" value="DUF3458"/>
    <property type="match status" value="1"/>
</dbReference>
<dbReference type="InterPro" id="IPR037144">
    <property type="entry name" value="Peptidase_M1_pepN_C_sf"/>
</dbReference>
<dbReference type="Pfam" id="PF17900">
    <property type="entry name" value="Peptidase_M1_N"/>
    <property type="match status" value="1"/>
</dbReference>
<feature type="domain" description="Aminopeptidase N-like N-terminal" evidence="16">
    <location>
        <begin position="23"/>
        <end position="187"/>
    </location>
</feature>
<protein>
    <recommendedName>
        <fullName evidence="5 12">Aminopeptidase N</fullName>
        <ecNumber evidence="4 12">3.4.11.2</ecNumber>
    </recommendedName>
</protein>
<evidence type="ECO:0000259" key="14">
    <source>
        <dbReference type="Pfam" id="PF11940"/>
    </source>
</evidence>
<dbReference type="Gene3D" id="1.10.390.10">
    <property type="entry name" value="Neutral Protease Domain 2"/>
    <property type="match status" value="1"/>
</dbReference>